<feature type="compositionally biased region" description="Basic residues" evidence="14">
    <location>
        <begin position="1370"/>
        <end position="1379"/>
    </location>
</feature>
<evidence type="ECO:0000256" key="13">
    <source>
        <dbReference type="SAM" id="Coils"/>
    </source>
</evidence>
<proteinExistence type="evidence at transcript level"/>
<dbReference type="InterPro" id="IPR052130">
    <property type="entry name" value="AEBP2/jing_C2H2-ZnF"/>
</dbReference>
<evidence type="ECO:0000256" key="8">
    <source>
        <dbReference type="ARBA" id="ARBA00023015"/>
    </source>
</evidence>
<dbReference type="PANTHER" id="PTHR46541:SF1">
    <property type="entry name" value="ZINC FINGER PROTEIN AEBP2"/>
    <property type="match status" value="1"/>
</dbReference>
<feature type="compositionally biased region" description="Low complexity" evidence="14">
    <location>
        <begin position="866"/>
        <end position="878"/>
    </location>
</feature>
<feature type="compositionally biased region" description="Low complexity" evidence="14">
    <location>
        <begin position="276"/>
        <end position="291"/>
    </location>
</feature>
<keyword evidence="16" id="KW-0496">Mitochondrion</keyword>
<dbReference type="InterPro" id="IPR013087">
    <property type="entry name" value="Znf_C2H2_type"/>
</dbReference>
<evidence type="ECO:0000256" key="6">
    <source>
        <dbReference type="ARBA" id="ARBA00022833"/>
    </source>
</evidence>
<feature type="coiled-coil region" evidence="13">
    <location>
        <begin position="672"/>
        <end position="699"/>
    </location>
</feature>
<dbReference type="GO" id="GO:0008270">
    <property type="term" value="F:zinc ion binding"/>
    <property type="evidence" value="ECO:0007669"/>
    <property type="project" value="UniProtKB-KW"/>
</dbReference>
<evidence type="ECO:0000256" key="1">
    <source>
        <dbReference type="ARBA" id="ARBA00004123"/>
    </source>
</evidence>
<protein>
    <submittedName>
        <fullName evidence="16">Putative ae binding protein 2</fullName>
    </submittedName>
</protein>
<evidence type="ECO:0000256" key="11">
    <source>
        <dbReference type="ARBA" id="ARBA00037930"/>
    </source>
</evidence>
<dbReference type="PROSITE" id="PS00028">
    <property type="entry name" value="ZINC_FINGER_C2H2_1"/>
    <property type="match status" value="2"/>
</dbReference>
<feature type="compositionally biased region" description="Basic residues" evidence="14">
    <location>
        <begin position="834"/>
        <end position="843"/>
    </location>
</feature>
<dbReference type="PROSITE" id="PS50157">
    <property type="entry name" value="ZINC_FINGER_C2H2_2"/>
    <property type="match status" value="1"/>
</dbReference>
<accession>W4VRV9</accession>
<dbReference type="GO" id="GO:0035098">
    <property type="term" value="C:ESC/E(Z) complex"/>
    <property type="evidence" value="ECO:0007669"/>
    <property type="project" value="TreeGrafter"/>
</dbReference>
<feature type="compositionally biased region" description="Polar residues" evidence="14">
    <location>
        <begin position="236"/>
        <end position="245"/>
    </location>
</feature>
<feature type="region of interest" description="Disordered" evidence="14">
    <location>
        <begin position="1037"/>
        <end position="1073"/>
    </location>
</feature>
<keyword evidence="3" id="KW-0479">Metal-binding</keyword>
<evidence type="ECO:0000256" key="4">
    <source>
        <dbReference type="ARBA" id="ARBA00022737"/>
    </source>
</evidence>
<feature type="region of interest" description="Disordered" evidence="14">
    <location>
        <begin position="1123"/>
        <end position="1142"/>
    </location>
</feature>
<evidence type="ECO:0000256" key="14">
    <source>
        <dbReference type="SAM" id="MobiDB-lite"/>
    </source>
</evidence>
<feature type="compositionally biased region" description="Low complexity" evidence="14">
    <location>
        <begin position="888"/>
        <end position="899"/>
    </location>
</feature>
<evidence type="ECO:0000256" key="2">
    <source>
        <dbReference type="ARBA" id="ARBA00022491"/>
    </source>
</evidence>
<keyword evidence="5 12" id="KW-0863">Zinc-finger</keyword>
<feature type="region of interest" description="Disordered" evidence="14">
    <location>
        <begin position="1515"/>
        <end position="1583"/>
    </location>
</feature>
<keyword evidence="13" id="KW-0175">Coiled coil</keyword>
<evidence type="ECO:0000259" key="15">
    <source>
        <dbReference type="PROSITE" id="PS50157"/>
    </source>
</evidence>
<feature type="compositionally biased region" description="Low complexity" evidence="14">
    <location>
        <begin position="94"/>
        <end position="107"/>
    </location>
</feature>
<evidence type="ECO:0000256" key="9">
    <source>
        <dbReference type="ARBA" id="ARBA00023163"/>
    </source>
</evidence>
<feature type="compositionally biased region" description="Low complexity" evidence="14">
    <location>
        <begin position="139"/>
        <end position="184"/>
    </location>
</feature>
<evidence type="ECO:0000256" key="7">
    <source>
        <dbReference type="ARBA" id="ARBA00022853"/>
    </source>
</evidence>
<comment type="similarity">
    <text evidence="11">Belongs to the AEBP2/jing C2H2-type zinc-finger family.</text>
</comment>
<feature type="compositionally biased region" description="Basic and acidic residues" evidence="14">
    <location>
        <begin position="115"/>
        <end position="127"/>
    </location>
</feature>
<feature type="compositionally biased region" description="Low complexity" evidence="14">
    <location>
        <begin position="1553"/>
        <end position="1577"/>
    </location>
</feature>
<evidence type="ECO:0000256" key="12">
    <source>
        <dbReference type="PROSITE-ProRule" id="PRU00042"/>
    </source>
</evidence>
<keyword evidence="8" id="KW-0805">Transcription regulation</keyword>
<dbReference type="Pfam" id="PF26014">
    <property type="entry name" value="SH3_AEBP2_C"/>
    <property type="match status" value="1"/>
</dbReference>
<feature type="compositionally biased region" description="Polar residues" evidence="14">
    <location>
        <begin position="185"/>
        <end position="229"/>
    </location>
</feature>
<dbReference type="SMART" id="SM00355">
    <property type="entry name" value="ZnF_C2H2"/>
    <property type="match status" value="3"/>
</dbReference>
<keyword evidence="6" id="KW-0862">Zinc</keyword>
<keyword evidence="4" id="KW-0677">Repeat</keyword>
<keyword evidence="2" id="KW-0678">Repressor</keyword>
<feature type="compositionally biased region" description="Low complexity" evidence="14">
    <location>
        <begin position="569"/>
        <end position="584"/>
    </location>
</feature>
<organism evidence="16">
    <name type="scientific">Corethrella appendiculata</name>
    <dbReference type="NCBI Taxonomy" id="1370023"/>
    <lineage>
        <taxon>Eukaryota</taxon>
        <taxon>Metazoa</taxon>
        <taxon>Ecdysozoa</taxon>
        <taxon>Arthropoda</taxon>
        <taxon>Hexapoda</taxon>
        <taxon>Insecta</taxon>
        <taxon>Pterygota</taxon>
        <taxon>Neoptera</taxon>
        <taxon>Endopterygota</taxon>
        <taxon>Diptera</taxon>
        <taxon>Nematocera</taxon>
        <taxon>Culicoidea</taxon>
        <taxon>Chaoboridae</taxon>
        <taxon>Corethrella</taxon>
    </lineage>
</organism>
<name>W4VRV9_9DIPT</name>
<feature type="compositionally biased region" description="Polar residues" evidence="14">
    <location>
        <begin position="1351"/>
        <end position="1360"/>
    </location>
</feature>
<feature type="compositionally biased region" description="Low complexity" evidence="14">
    <location>
        <begin position="63"/>
        <end position="86"/>
    </location>
</feature>
<feature type="region of interest" description="Disordered" evidence="14">
    <location>
        <begin position="1351"/>
        <end position="1379"/>
    </location>
</feature>
<geneLocation type="mitochondrion" evidence="16"/>
<feature type="compositionally biased region" description="Low complexity" evidence="14">
    <location>
        <begin position="1516"/>
        <end position="1544"/>
    </location>
</feature>
<dbReference type="PANTHER" id="PTHR46541">
    <property type="entry name" value="ZINC FINGER PROTEIN AEBP2"/>
    <property type="match status" value="1"/>
</dbReference>
<feature type="region of interest" description="Disordered" evidence="14">
    <location>
        <begin position="866"/>
        <end position="903"/>
    </location>
</feature>
<feature type="non-terminal residue" evidence="16">
    <location>
        <position position="1"/>
    </location>
</feature>
<dbReference type="GO" id="GO:0006357">
    <property type="term" value="P:regulation of transcription by RNA polymerase II"/>
    <property type="evidence" value="ECO:0007669"/>
    <property type="project" value="TreeGrafter"/>
</dbReference>
<dbReference type="Gene3D" id="3.30.160.60">
    <property type="entry name" value="Classic Zinc Finger"/>
    <property type="match status" value="2"/>
</dbReference>
<feature type="region of interest" description="Disordered" evidence="14">
    <location>
        <begin position="828"/>
        <end position="847"/>
    </location>
</feature>
<feature type="domain" description="C2H2-type" evidence="15">
    <location>
        <begin position="1325"/>
        <end position="1354"/>
    </location>
</feature>
<keyword evidence="7" id="KW-0156">Chromatin regulator</keyword>
<evidence type="ECO:0000256" key="3">
    <source>
        <dbReference type="ARBA" id="ARBA00022723"/>
    </source>
</evidence>
<feature type="compositionally biased region" description="Low complexity" evidence="14">
    <location>
        <begin position="246"/>
        <end position="263"/>
    </location>
</feature>
<dbReference type="EMBL" id="GANO01000387">
    <property type="protein sequence ID" value="JAB59484.1"/>
    <property type="molecule type" value="mRNA"/>
</dbReference>
<keyword evidence="10" id="KW-0539">Nucleus</keyword>
<reference evidence="16" key="1">
    <citation type="journal article" date="2014" name="Insect Biochem. Mol. Biol.">
        <title>An insight into the sialome of the frog biting fly, Corethrella appendiculata.</title>
        <authorList>
            <person name="Ribeiro J.M.C."/>
            <person name="Chagas A.C."/>
            <person name="Pham V.M."/>
            <person name="Lounibos L.P."/>
            <person name="Calvo E."/>
        </authorList>
    </citation>
    <scope>NUCLEOTIDE SEQUENCE</scope>
    <source>
        <tissue evidence="16">Salivary glands</tissue>
    </source>
</reference>
<dbReference type="InterPro" id="IPR059034">
    <property type="entry name" value="SH3_AEBP2_C"/>
</dbReference>
<comment type="subcellular location">
    <subcellularLocation>
        <location evidence="1">Nucleus</location>
    </subcellularLocation>
</comment>
<feature type="region of interest" description="Disordered" evidence="14">
    <location>
        <begin position="63"/>
        <end position="291"/>
    </location>
</feature>
<evidence type="ECO:0000256" key="10">
    <source>
        <dbReference type="ARBA" id="ARBA00023242"/>
    </source>
</evidence>
<evidence type="ECO:0000256" key="5">
    <source>
        <dbReference type="ARBA" id="ARBA00022771"/>
    </source>
</evidence>
<feature type="region of interest" description="Disordered" evidence="14">
    <location>
        <begin position="569"/>
        <end position="601"/>
    </location>
</feature>
<feature type="compositionally biased region" description="Polar residues" evidence="14">
    <location>
        <begin position="585"/>
        <end position="601"/>
    </location>
</feature>
<feature type="compositionally biased region" description="Acidic residues" evidence="14">
    <location>
        <begin position="1064"/>
        <end position="1073"/>
    </location>
</feature>
<dbReference type="GO" id="GO:0006325">
    <property type="term" value="P:chromatin organization"/>
    <property type="evidence" value="ECO:0007669"/>
    <property type="project" value="UniProtKB-KW"/>
</dbReference>
<keyword evidence="9" id="KW-0804">Transcription</keyword>
<evidence type="ECO:0000313" key="16">
    <source>
        <dbReference type="EMBL" id="JAB59484.1"/>
    </source>
</evidence>
<dbReference type="InterPro" id="IPR036236">
    <property type="entry name" value="Znf_C2H2_sf"/>
</dbReference>
<sequence length="1583" mass="173458">NKISVNDKLNVNKNELNIDKNSLMSLKSEKLTVKNSCEIDNMSKNNVAMKNIEKNGGNLSCVSSNLDNNNKNNNNSNKSAGGSVSGSDEKQQKTLGLTTTTVTTAVANAKQQMDNTEKRRCADRYDSSESSDSGVATLSCTDSSMTSSDTSDPGSPYSPSSMCEDTNQQQQQNSTKTTASTNKQIGKNLSQTQTMTVTSNSPNPNVKQQHQPHQWPWNSSSSNTGNDISLNKLKRTQQPTTQSDKSNNNANTNNNLNSNNNNSKRMRSASTDKKPNTNINSTSNNSNNISNKKLTQLAIVAATQTTNTPSTMTTTNTQSTMTMNSTINNSKKGANSNTNLIANGNHKITGYFKSQTKPTNMMNNLKKNIKNLAERATTTVTTLTTSSTTTLPTMMTTGTATAATLTGNVTDLKTLLQQQNLLKSTTANNGSLEKYLNLLQQQQLMKNINRTDLDVRTLTAATAPMKKVERKTARIAPTVSLTRKSNNSQGGLGVGHPKKPVTIAPSTAEPKLSVNYTNSQKLPISTTNNLTTNGANNKLENLTKQNEQLLKSQQPTVLLTAMSIPQQQQQQQTQQQQQQQHQAQFKAQTLTSPPSTPTKIGSTVFQFQHQPTAGTVLSNLVQMPNLVPTQSPNNKGMPVVATTTNTGTANILVNNNTANTAARLNNGSALFMNGAVMKLQQIQQQAQQQQQQSQAATASILTKPPTMTTGVPFTTTVTTQSTNQQPKTFTLQPQPQFMQQATNQAQFAPQQFIMTPSGILLPTMLTAASLHSLNQTHIPALHPIQQQPATTQTPNATTNVLPNINTLLPPHHQILTNIPQSVLSNLQQATKLQQSHHHHHPHHPPAIVPISSQLFMSSAAALAPTGTTTGATTMSTMPNHHHYHSNIPSATSTTTMSSTSPPPLVPTMPFNTNSQHSLNLSAQKLLQLSSNTNQNNKNSTTTMPLMPPTMLTAATTSQPPKLVPVQLNLNHSETLLKNSSSLVGTTTTTSSSTTTKTDYHKELTLECSNSDMTMSKESTAMQTEICESIDLCSPTIPSTLQSPKQPHDNPLNSKVLESPKSLMIDDDEDDQEEEEIREKIVNLMADEDSEDANILTMENHEIKPSENQNENLQQKDDEIQEIIPENENNESKDVAEDEEENEFEKEEIKELSIFSESDKLFDELKSSTTLNLNNSGNKLSLSTSTTSLSSSASTSLVSTPISTQLPNIETDLLAINLPDCAKSPMLSQPKIMRFPAANGIFYTFGKKGFRKSSDGKKYGFCYWNNCDSSFDTSSQLLDHLQIEHVNTQTGPFSCLWDGCKVHNKESCSRRWLERHVLSHGGTKPFKCIVAGCGLRFGSQLVLEKHVNSHFNNTENTNANKRSSDPPVPKMKSKNGKKMSFRSQPWSARRFDFFDIGMMEGLQHRLIKTGNLISGPNGAICFNGRPIGRRSTTVGVEMLVKWFPSNMMSDEWIMESNVEYKKELLIKDMSSMERLELENYLRTNPNSKEFNSKSLLYEMNKLNNLEEKNLNKSMFDSSSLSSSSSSSMSSSLTSLTTNLMNTSTTPKQSRKTVYKTSTFTSSSSSSSSSSTNSVKNTSWPFLFN</sequence>
<dbReference type="SUPFAM" id="SSF57667">
    <property type="entry name" value="beta-beta-alpha zinc fingers"/>
    <property type="match status" value="2"/>
</dbReference>
<feature type="compositionally biased region" description="Polar residues" evidence="14">
    <location>
        <begin position="128"/>
        <end position="138"/>
    </location>
</feature>